<reference evidence="2 3" key="1">
    <citation type="submission" date="2020-12" db="EMBL/GenBank/DDBJ databases">
        <title>De novo assembly of Tibetan sheep genome.</title>
        <authorList>
            <person name="Li X."/>
        </authorList>
    </citation>
    <scope>NUCLEOTIDE SEQUENCE [LARGE SCALE GENOMIC DNA]</scope>
    <source>
        <tissue evidence="2">Heart</tissue>
    </source>
</reference>
<evidence type="ECO:0000313" key="3">
    <source>
        <dbReference type="Proteomes" id="UP000664991"/>
    </source>
</evidence>
<evidence type="ECO:0000256" key="1">
    <source>
        <dbReference type="SAM" id="MobiDB-lite"/>
    </source>
</evidence>
<protein>
    <submittedName>
        <fullName evidence="2">Uncharacterized protein</fullName>
    </submittedName>
</protein>
<comment type="caution">
    <text evidence="2">The sequence shown here is derived from an EMBL/GenBank/DDBJ whole genome shotgun (WGS) entry which is preliminary data.</text>
</comment>
<name>A0A836D7Y3_SHEEP</name>
<feature type="region of interest" description="Disordered" evidence="1">
    <location>
        <begin position="84"/>
        <end position="114"/>
    </location>
</feature>
<sequence>MADFFQQLDVPSRMSVDVINSCPADKQVLLEKNILCLAIVQTVLSGTRLSGPPSGSPLLTLPPNSPISSHGGFVFRDVTTGPPTTLVKSDLETNSIRLQKPGTQAEPGVPSKGL</sequence>
<gene>
    <name evidence="2" type="ORF">JEQ12_001957</name>
</gene>
<feature type="compositionally biased region" description="Polar residues" evidence="1">
    <location>
        <begin position="84"/>
        <end position="97"/>
    </location>
</feature>
<dbReference type="AlphaFoldDB" id="A0A836D7Y3"/>
<dbReference type="Proteomes" id="UP000664991">
    <property type="component" value="Unassembled WGS sequence"/>
</dbReference>
<accession>A0A836D7Y3</accession>
<organism evidence="2 3">
    <name type="scientific">Ovis aries</name>
    <name type="common">Sheep</name>
    <dbReference type="NCBI Taxonomy" id="9940"/>
    <lineage>
        <taxon>Eukaryota</taxon>
        <taxon>Metazoa</taxon>
        <taxon>Chordata</taxon>
        <taxon>Craniata</taxon>
        <taxon>Vertebrata</taxon>
        <taxon>Euteleostomi</taxon>
        <taxon>Mammalia</taxon>
        <taxon>Eutheria</taxon>
        <taxon>Laurasiatheria</taxon>
        <taxon>Artiodactyla</taxon>
        <taxon>Ruminantia</taxon>
        <taxon>Pecora</taxon>
        <taxon>Bovidae</taxon>
        <taxon>Caprinae</taxon>
        <taxon>Ovis</taxon>
    </lineage>
</organism>
<proteinExistence type="predicted"/>
<evidence type="ECO:0000313" key="2">
    <source>
        <dbReference type="EMBL" id="KAG5216381.1"/>
    </source>
</evidence>
<dbReference type="EMBL" id="JAEMGP010000001">
    <property type="protein sequence ID" value="KAG5216381.1"/>
    <property type="molecule type" value="Genomic_DNA"/>
</dbReference>